<keyword evidence="6" id="KW-0732">Signal</keyword>
<dbReference type="EC" id="3.2.1.78" evidence="4"/>
<sequence>MGSVRARSKEAGSGEEGEHLTSSRFAATPSSSPLTSESRRRVPVWTWILFGAAALLTLTLLGLGYSSKTTANYRHDSFITVQGTQFLHKCRPFYIAGFNVDNLAEAMLAWSPSRAGAAGTAVGAAAIVNVLNQAAAAGLNTVRTWAHTTNPKQPFQVSPGAYDENAFQALDLVIAEAEKKGLRVILSLVDNWKYEGGVDEFVDWAKTVPARDKKYPVATGGDGDVNDMEWSEDRKQYEALRKVLFFTDAGVKTLYRNHIRAILERVNTVSGKVYREDPTIMAFDLLNEPRCSVSYTPDCTKLVEQWVYEMATHLKSLDQNHLVTIGAEGFWGVHDKMQIANPGAAEGSDWAAKAGQDFVHHHNMPVVDFATMHLWPDNWLTKNTSFVAEWIHKHIEDSTKVLKKPVLLEEFGKKLSAATSQAVASERDPGFRTVYEESEMSTASGSALAGTLFWRWGFNAWDVTNVGEYGVTPEASTFRVVRGHAQRLKAFRNTAPALATCTAECWVGTSALGINRCEQQPGVCLEHASAASLAVRRDAQAGRLQSAGVEAFGSHAECCLPGLGAFAEGCATTVV</sequence>
<dbReference type="Pfam" id="PF26410">
    <property type="entry name" value="GH5_mannosidase"/>
    <property type="match status" value="1"/>
</dbReference>
<dbReference type="Gene3D" id="3.20.20.80">
    <property type="entry name" value="Glycosidases"/>
    <property type="match status" value="1"/>
</dbReference>
<dbReference type="InterPro" id="IPR017853">
    <property type="entry name" value="GH"/>
</dbReference>
<feature type="compositionally biased region" description="Basic and acidic residues" evidence="9">
    <location>
        <begin position="7"/>
        <end position="21"/>
    </location>
</feature>
<evidence type="ECO:0000256" key="8">
    <source>
        <dbReference type="ARBA" id="ARBA00023295"/>
    </source>
</evidence>
<evidence type="ECO:0000256" key="10">
    <source>
        <dbReference type="SAM" id="Phobius"/>
    </source>
</evidence>
<gene>
    <name evidence="12" type="ORF">g.9730</name>
</gene>
<protein>
    <recommendedName>
        <fullName evidence="4">mannan endo-1,4-beta-mannosidase</fullName>
        <ecNumber evidence="4">3.2.1.78</ecNumber>
    </recommendedName>
</protein>
<dbReference type="GO" id="GO:0016985">
    <property type="term" value="F:mannan endo-1,4-beta-mannosidase activity"/>
    <property type="evidence" value="ECO:0007669"/>
    <property type="project" value="UniProtKB-EC"/>
</dbReference>
<dbReference type="GO" id="GO:0000272">
    <property type="term" value="P:polysaccharide catabolic process"/>
    <property type="evidence" value="ECO:0007669"/>
    <property type="project" value="InterPro"/>
</dbReference>
<comment type="subcellular location">
    <subcellularLocation>
        <location evidence="2">Secreted</location>
    </subcellularLocation>
</comment>
<comment type="similarity">
    <text evidence="3">Belongs to the glycosyl hydrolase 5 (cellulase A) family.</text>
</comment>
<feature type="compositionally biased region" description="Polar residues" evidence="9">
    <location>
        <begin position="22"/>
        <end position="36"/>
    </location>
</feature>
<dbReference type="PANTHER" id="PTHR31451">
    <property type="match status" value="1"/>
</dbReference>
<keyword evidence="7" id="KW-0378">Hydrolase</keyword>
<keyword evidence="5" id="KW-0964">Secreted</keyword>
<name>A0A1D1ZS90_AUXPR</name>
<comment type="catalytic activity">
    <reaction evidence="1">
        <text>Random hydrolysis of (1-&gt;4)-beta-D-mannosidic linkages in mannans, galactomannans and glucomannans.</text>
        <dbReference type="EC" id="3.2.1.78"/>
    </reaction>
</comment>
<evidence type="ECO:0000256" key="7">
    <source>
        <dbReference type="ARBA" id="ARBA00022801"/>
    </source>
</evidence>
<keyword evidence="10" id="KW-0472">Membrane</keyword>
<accession>A0A1D1ZS90</accession>
<keyword evidence="10" id="KW-0812">Transmembrane</keyword>
<dbReference type="AlphaFoldDB" id="A0A1D1ZS90"/>
<feature type="region of interest" description="Disordered" evidence="9">
    <location>
        <begin position="1"/>
        <end position="36"/>
    </location>
</feature>
<feature type="domain" description="Glycoside hydrolase family 5" evidence="11">
    <location>
        <begin position="77"/>
        <end position="457"/>
    </location>
</feature>
<evidence type="ECO:0000256" key="6">
    <source>
        <dbReference type="ARBA" id="ARBA00022729"/>
    </source>
</evidence>
<evidence type="ECO:0000256" key="9">
    <source>
        <dbReference type="SAM" id="MobiDB-lite"/>
    </source>
</evidence>
<evidence type="ECO:0000256" key="3">
    <source>
        <dbReference type="ARBA" id="ARBA00005641"/>
    </source>
</evidence>
<keyword evidence="8" id="KW-0326">Glycosidase</keyword>
<dbReference type="PANTHER" id="PTHR31451:SF39">
    <property type="entry name" value="MANNAN ENDO-1,4-BETA-MANNOSIDASE 1"/>
    <property type="match status" value="1"/>
</dbReference>
<feature type="transmembrane region" description="Helical" evidence="10">
    <location>
        <begin position="44"/>
        <end position="65"/>
    </location>
</feature>
<evidence type="ECO:0000256" key="2">
    <source>
        <dbReference type="ARBA" id="ARBA00004613"/>
    </source>
</evidence>
<evidence type="ECO:0000256" key="4">
    <source>
        <dbReference type="ARBA" id="ARBA00012706"/>
    </source>
</evidence>
<dbReference type="InterPro" id="IPR001547">
    <property type="entry name" value="Glyco_hydro_5"/>
</dbReference>
<dbReference type="InterPro" id="IPR045053">
    <property type="entry name" value="MAN-like"/>
</dbReference>
<evidence type="ECO:0000313" key="12">
    <source>
        <dbReference type="EMBL" id="JAT69820.1"/>
    </source>
</evidence>
<evidence type="ECO:0000256" key="5">
    <source>
        <dbReference type="ARBA" id="ARBA00022525"/>
    </source>
</evidence>
<evidence type="ECO:0000259" key="11">
    <source>
        <dbReference type="Pfam" id="PF26410"/>
    </source>
</evidence>
<dbReference type="EMBL" id="GDKF01008802">
    <property type="protein sequence ID" value="JAT69820.1"/>
    <property type="molecule type" value="Transcribed_RNA"/>
</dbReference>
<reference evidence="12" key="1">
    <citation type="submission" date="2015-08" db="EMBL/GenBank/DDBJ databases">
        <authorList>
            <person name="Babu N.S."/>
            <person name="Beckwith C.J."/>
            <person name="Beseler K.G."/>
            <person name="Brison A."/>
            <person name="Carone J.V."/>
            <person name="Caskin T.P."/>
            <person name="Diamond M."/>
            <person name="Durham M.E."/>
            <person name="Foxe J.M."/>
            <person name="Go M."/>
            <person name="Henderson B.A."/>
            <person name="Jones I.B."/>
            <person name="McGettigan J.A."/>
            <person name="Micheletti S.J."/>
            <person name="Nasrallah M.E."/>
            <person name="Ortiz D."/>
            <person name="Piller C.R."/>
            <person name="Privatt S.R."/>
            <person name="Schneider S.L."/>
            <person name="Sharp S."/>
            <person name="Smith T.C."/>
            <person name="Stanton J.D."/>
            <person name="Ullery H.E."/>
            <person name="Wilson R.J."/>
            <person name="Serrano M.G."/>
            <person name="Buck G."/>
            <person name="Lee V."/>
            <person name="Wang Y."/>
            <person name="Carvalho R."/>
            <person name="Voegtly L."/>
            <person name="Shi R."/>
            <person name="Duckworth R."/>
            <person name="Johnson A."/>
            <person name="Loviza R."/>
            <person name="Walstead R."/>
            <person name="Shah Z."/>
            <person name="Kiflezghi M."/>
            <person name="Wade K."/>
            <person name="Ball S.L."/>
            <person name="Bradley K.W."/>
            <person name="Asai D.J."/>
            <person name="Bowman C.A."/>
            <person name="Russell D.A."/>
            <person name="Pope W.H."/>
            <person name="Jacobs-Sera D."/>
            <person name="Hendrix R.W."/>
            <person name="Hatfull G.F."/>
        </authorList>
    </citation>
    <scope>NUCLEOTIDE SEQUENCE</scope>
</reference>
<keyword evidence="10" id="KW-1133">Transmembrane helix</keyword>
<organism evidence="12">
    <name type="scientific">Auxenochlorella protothecoides</name>
    <name type="common">Green microalga</name>
    <name type="synonym">Chlorella protothecoides</name>
    <dbReference type="NCBI Taxonomy" id="3075"/>
    <lineage>
        <taxon>Eukaryota</taxon>
        <taxon>Viridiplantae</taxon>
        <taxon>Chlorophyta</taxon>
        <taxon>core chlorophytes</taxon>
        <taxon>Trebouxiophyceae</taxon>
        <taxon>Chlorellales</taxon>
        <taxon>Chlorellaceae</taxon>
        <taxon>Auxenochlorella</taxon>
    </lineage>
</organism>
<evidence type="ECO:0000256" key="1">
    <source>
        <dbReference type="ARBA" id="ARBA00001678"/>
    </source>
</evidence>
<dbReference type="GO" id="GO:0005576">
    <property type="term" value="C:extracellular region"/>
    <property type="evidence" value="ECO:0007669"/>
    <property type="project" value="UniProtKB-SubCell"/>
</dbReference>
<proteinExistence type="inferred from homology"/>
<dbReference type="SUPFAM" id="SSF51445">
    <property type="entry name" value="(Trans)glycosidases"/>
    <property type="match status" value="1"/>
</dbReference>